<dbReference type="PROSITE" id="PS51318">
    <property type="entry name" value="TAT"/>
    <property type="match status" value="1"/>
</dbReference>
<dbReference type="Pfam" id="PF10091">
    <property type="entry name" value="Glycoamylase"/>
    <property type="match status" value="1"/>
</dbReference>
<dbReference type="OrthoDB" id="5937621at2"/>
<dbReference type="Gene3D" id="1.50.10.140">
    <property type="match status" value="1"/>
</dbReference>
<feature type="chain" id="PRO_5016763070" description="Glycoamylase-like domain-containing protein" evidence="1">
    <location>
        <begin position="31"/>
        <end position="509"/>
    </location>
</feature>
<evidence type="ECO:0000313" key="3">
    <source>
        <dbReference type="EMBL" id="RCW75675.1"/>
    </source>
</evidence>
<name>A0A368Y6G0_9BURK</name>
<evidence type="ECO:0000313" key="4">
    <source>
        <dbReference type="Proteomes" id="UP000252884"/>
    </source>
</evidence>
<reference evidence="3 4" key="1">
    <citation type="submission" date="2018-07" db="EMBL/GenBank/DDBJ databases">
        <title>Genomic Encyclopedia of Type Strains, Phase IV (KMG-IV): sequencing the most valuable type-strain genomes for metagenomic binning, comparative biology and taxonomic classification.</title>
        <authorList>
            <person name="Goeker M."/>
        </authorList>
    </citation>
    <scope>NUCLEOTIDE SEQUENCE [LARGE SCALE GENOMIC DNA]</scope>
    <source>
        <strain evidence="3 4">DSM 21634</strain>
    </source>
</reference>
<dbReference type="InterPro" id="IPR019282">
    <property type="entry name" value="Glycoamylase-like_cons_dom"/>
</dbReference>
<dbReference type="InterPro" id="IPR006311">
    <property type="entry name" value="TAT_signal"/>
</dbReference>
<dbReference type="Proteomes" id="UP000252884">
    <property type="component" value="Unassembled WGS sequence"/>
</dbReference>
<dbReference type="PIRSF" id="PIRSF028431">
    <property type="entry name" value="UCP028431"/>
    <property type="match status" value="1"/>
</dbReference>
<feature type="signal peptide" evidence="1">
    <location>
        <begin position="1"/>
        <end position="30"/>
    </location>
</feature>
<organism evidence="3 4">
    <name type="scientific">Pseudorhodoferax soli</name>
    <dbReference type="NCBI Taxonomy" id="545864"/>
    <lineage>
        <taxon>Bacteria</taxon>
        <taxon>Pseudomonadati</taxon>
        <taxon>Pseudomonadota</taxon>
        <taxon>Betaproteobacteria</taxon>
        <taxon>Burkholderiales</taxon>
        <taxon>Comamonadaceae</taxon>
    </lineage>
</organism>
<protein>
    <recommendedName>
        <fullName evidence="2">Glycoamylase-like domain-containing protein</fullName>
    </recommendedName>
</protein>
<feature type="domain" description="Glycoamylase-like" evidence="2">
    <location>
        <begin position="238"/>
        <end position="484"/>
    </location>
</feature>
<dbReference type="AlphaFoldDB" id="A0A368Y6G0"/>
<accession>A0A368Y6G0</accession>
<keyword evidence="4" id="KW-1185">Reference proteome</keyword>
<evidence type="ECO:0000259" key="2">
    <source>
        <dbReference type="Pfam" id="PF10091"/>
    </source>
</evidence>
<gene>
    <name evidence="3" type="ORF">DES41_101270</name>
</gene>
<sequence>MTFSIDFATAASRRQFCIAALAAASGPALASLPADADTAAPAFAFDKLQRQTFNYFWETAHPVTGLVPDRFPSPSFCSIAAVGFGLTAYGIGAERGYVGRAQAAARTRKTLRFLLNAPQGEAEAGMAGHRGFFYRFLHLESGRRYGQIELSSVDTALLMAGVLFSGSYFDGDHPTEQEIRRLSAALYERVDWQWMQPRAPAIAHGWLPDVRKAPADLLVAGSDHSASAKARHAGFLSLDWVGYNEAMLVYILALGSPTHPARGDAYAAWTQGYAAHWGAVEGQAQLSFGPLFGHQYSQVWLDLRGIQDAFMRSKGLDYFENSRRAAYAHQAYAERNPLGWKGYGNTMWGLAACNGPADVVRNVKGVPRRFRTYAARGVGLADTVDDGTIAPTAVAASLPFAPEIVLPTLASMAARHGPYIMGSYGFFDAFNQSVPADVTLKHGSIKPGFGWVDTDYLGIDQGPIVAMFENHRSGLVWERMRANPAVRLGLSRAGFEGGWLSEGDADEVS</sequence>
<evidence type="ECO:0000256" key="1">
    <source>
        <dbReference type="SAM" id="SignalP"/>
    </source>
</evidence>
<dbReference type="InterPro" id="IPR016883">
    <property type="entry name" value="UCP028431"/>
</dbReference>
<dbReference type="EMBL" id="QPJK01000001">
    <property type="protein sequence ID" value="RCW75675.1"/>
    <property type="molecule type" value="Genomic_DNA"/>
</dbReference>
<proteinExistence type="predicted"/>
<comment type="caution">
    <text evidence="3">The sequence shown here is derived from an EMBL/GenBank/DDBJ whole genome shotgun (WGS) entry which is preliminary data.</text>
</comment>
<keyword evidence="1" id="KW-0732">Signal</keyword>
<dbReference type="RefSeq" id="WP_114465214.1">
    <property type="nucleotide sequence ID" value="NZ_QPJK01000001.1"/>
</dbReference>